<evidence type="ECO:0000256" key="8">
    <source>
        <dbReference type="ARBA" id="ARBA00030407"/>
    </source>
</evidence>
<dbReference type="InterPro" id="IPR036563">
    <property type="entry name" value="MoaE_sf"/>
</dbReference>
<comment type="caution">
    <text evidence="12">The sequence shown here is derived from an EMBL/GenBank/DDBJ whole genome shotgun (WGS) entry which is preliminary data.</text>
</comment>
<keyword evidence="5" id="KW-0501">Molybdenum cofactor biosynthesis</keyword>
<evidence type="ECO:0000256" key="6">
    <source>
        <dbReference type="ARBA" id="ARBA00026066"/>
    </source>
</evidence>
<evidence type="ECO:0000256" key="2">
    <source>
        <dbReference type="ARBA" id="ARBA00005426"/>
    </source>
</evidence>
<dbReference type="UniPathway" id="UPA00344"/>
<evidence type="ECO:0000313" key="13">
    <source>
        <dbReference type="Proteomes" id="UP000297890"/>
    </source>
</evidence>
<proteinExistence type="inferred from homology"/>
<dbReference type="AlphaFoldDB" id="A0A4Z0FCQ0"/>
<evidence type="ECO:0000256" key="1">
    <source>
        <dbReference type="ARBA" id="ARBA00005046"/>
    </source>
</evidence>
<dbReference type="Proteomes" id="UP000297890">
    <property type="component" value="Unassembled WGS sequence"/>
</dbReference>
<protein>
    <recommendedName>
        <fullName evidence="4">Molybdopterin synthase catalytic subunit</fullName>
        <ecNumber evidence="3">2.8.1.12</ecNumber>
    </recommendedName>
    <alternativeName>
        <fullName evidence="9">MPT synthase subunit 2</fullName>
    </alternativeName>
    <alternativeName>
        <fullName evidence="7">Molybdenum cofactor biosynthesis protein E</fullName>
    </alternativeName>
    <alternativeName>
        <fullName evidence="8">Molybdopterin-converting factor large subunit</fullName>
    </alternativeName>
    <alternativeName>
        <fullName evidence="10">Molybdopterin-converting factor subunit 2</fullName>
    </alternativeName>
</protein>
<dbReference type="EMBL" id="SRIO01000001">
    <property type="protein sequence ID" value="TFZ84054.1"/>
    <property type="molecule type" value="Genomic_DNA"/>
</dbReference>
<comment type="similarity">
    <text evidence="2">Belongs to the MoaE family.</text>
</comment>
<organism evidence="12 13">
    <name type="scientific">Candidatus Macondimonas diazotrophica</name>
    <dbReference type="NCBI Taxonomy" id="2305248"/>
    <lineage>
        <taxon>Bacteria</taxon>
        <taxon>Pseudomonadati</taxon>
        <taxon>Pseudomonadota</taxon>
        <taxon>Gammaproteobacteria</taxon>
        <taxon>Chromatiales</taxon>
        <taxon>Ectothiorhodospiraceae</taxon>
        <taxon>Candidatus Macondimonas</taxon>
    </lineage>
</organism>
<evidence type="ECO:0000256" key="3">
    <source>
        <dbReference type="ARBA" id="ARBA00011950"/>
    </source>
</evidence>
<gene>
    <name evidence="12" type="ORF">E4680_00470</name>
</gene>
<dbReference type="GO" id="GO:0006777">
    <property type="term" value="P:Mo-molybdopterin cofactor biosynthetic process"/>
    <property type="evidence" value="ECO:0007669"/>
    <property type="project" value="UniProtKB-KW"/>
</dbReference>
<comment type="catalytic activity">
    <reaction evidence="11">
        <text>2 [molybdopterin-synthase sulfur-carrier protein]-C-terminal-Gly-aminoethanethioate + cyclic pyranopterin phosphate + H2O = molybdopterin + 2 [molybdopterin-synthase sulfur-carrier protein]-C-terminal Gly-Gly + 2 H(+)</text>
        <dbReference type="Rhea" id="RHEA:26333"/>
        <dbReference type="Rhea" id="RHEA-COMP:12202"/>
        <dbReference type="Rhea" id="RHEA-COMP:19907"/>
        <dbReference type="ChEBI" id="CHEBI:15377"/>
        <dbReference type="ChEBI" id="CHEBI:15378"/>
        <dbReference type="ChEBI" id="CHEBI:58698"/>
        <dbReference type="ChEBI" id="CHEBI:59648"/>
        <dbReference type="ChEBI" id="CHEBI:90778"/>
        <dbReference type="ChEBI" id="CHEBI:232372"/>
        <dbReference type="EC" id="2.8.1.12"/>
    </reaction>
</comment>
<dbReference type="Pfam" id="PF02391">
    <property type="entry name" value="MoaE"/>
    <property type="match status" value="1"/>
</dbReference>
<evidence type="ECO:0000256" key="10">
    <source>
        <dbReference type="ARBA" id="ARBA00032474"/>
    </source>
</evidence>
<dbReference type="CDD" id="cd00756">
    <property type="entry name" value="MoaE"/>
    <property type="match status" value="1"/>
</dbReference>
<reference evidence="12 13" key="1">
    <citation type="journal article" date="2019" name="ISME J.">
        <title>Candidatus Macondimonas diazotrophica, a novel gammaproteobacterial genus dominating crude-oil-contaminated coastal sediments.</title>
        <authorList>
            <person name="Karthikeyan S."/>
            <person name="Konstantinidis K."/>
        </authorList>
    </citation>
    <scope>NUCLEOTIDE SEQUENCE [LARGE SCALE GENOMIC DNA]</scope>
    <source>
        <strain evidence="12 13">KTK01</strain>
    </source>
</reference>
<accession>A0A4Z0FCQ0</accession>
<comment type="subunit">
    <text evidence="6">Heterotetramer of 2 MoaD subunits and 2 MoaE subunits. Also stable as homodimer. The enzyme changes between these two forms during catalysis.</text>
</comment>
<evidence type="ECO:0000256" key="9">
    <source>
        <dbReference type="ARBA" id="ARBA00030781"/>
    </source>
</evidence>
<dbReference type="OrthoDB" id="9803224at2"/>
<dbReference type="GO" id="GO:0030366">
    <property type="term" value="F:molybdopterin synthase activity"/>
    <property type="evidence" value="ECO:0007669"/>
    <property type="project" value="UniProtKB-EC"/>
</dbReference>
<comment type="pathway">
    <text evidence="1">Cofactor biosynthesis; molybdopterin biosynthesis.</text>
</comment>
<keyword evidence="13" id="KW-1185">Reference proteome</keyword>
<evidence type="ECO:0000313" key="12">
    <source>
        <dbReference type="EMBL" id="TFZ84054.1"/>
    </source>
</evidence>
<name>A0A4Z0FCQ0_9GAMM</name>
<dbReference type="SUPFAM" id="SSF54690">
    <property type="entry name" value="Molybdopterin synthase subunit MoaE"/>
    <property type="match status" value="1"/>
</dbReference>
<dbReference type="EC" id="2.8.1.12" evidence="3"/>
<evidence type="ECO:0000256" key="5">
    <source>
        <dbReference type="ARBA" id="ARBA00023150"/>
    </source>
</evidence>
<dbReference type="RefSeq" id="WP_135280413.1">
    <property type="nucleotide sequence ID" value="NZ_SRIO01000001.1"/>
</dbReference>
<dbReference type="InterPro" id="IPR003448">
    <property type="entry name" value="Mopterin_biosynth_MoaE"/>
</dbReference>
<evidence type="ECO:0000256" key="11">
    <source>
        <dbReference type="ARBA" id="ARBA00049878"/>
    </source>
</evidence>
<evidence type="ECO:0000256" key="4">
    <source>
        <dbReference type="ARBA" id="ARBA00013858"/>
    </source>
</evidence>
<sequence>MIVGLKSAAFLPWPLLTEAEHEIDPGQRDQCGASSLFVGTMRAGDGPNRVVGLQLEHYPGMTERMLARIAEQTCARWPVRQLVLVHRVGWVLPGETLIVAAVWTPHRAEAFAACRHLVEAVKHQAPFWKRESRADGTAAWVAVNTPARE</sequence>
<dbReference type="Gene3D" id="3.90.1170.40">
    <property type="entry name" value="Molybdopterin biosynthesis MoaE subunit"/>
    <property type="match status" value="1"/>
</dbReference>
<evidence type="ECO:0000256" key="7">
    <source>
        <dbReference type="ARBA" id="ARBA00029745"/>
    </source>
</evidence>
<dbReference type="PANTHER" id="PTHR23404">
    <property type="entry name" value="MOLYBDOPTERIN SYNTHASE RELATED"/>
    <property type="match status" value="1"/>
</dbReference>